<proteinExistence type="predicted"/>
<dbReference type="InterPro" id="IPR016181">
    <property type="entry name" value="Acyl_CoA_acyltransferase"/>
</dbReference>
<dbReference type="PROSITE" id="PS51186">
    <property type="entry name" value="GNAT"/>
    <property type="match status" value="1"/>
</dbReference>
<dbReference type="OrthoDB" id="3172674at2"/>
<dbReference type="CDD" id="cd04301">
    <property type="entry name" value="NAT_SF"/>
    <property type="match status" value="1"/>
</dbReference>
<dbReference type="Pfam" id="PF00583">
    <property type="entry name" value="Acetyltransf_1"/>
    <property type="match status" value="1"/>
</dbReference>
<dbReference type="Proteomes" id="UP000065807">
    <property type="component" value="Chromosome"/>
</dbReference>
<dbReference type="EMBL" id="AP014924">
    <property type="protein sequence ID" value="BAS28308.1"/>
    <property type="molecule type" value="Genomic_DNA"/>
</dbReference>
<evidence type="ECO:0000313" key="2">
    <source>
        <dbReference type="EMBL" id="BAS28308.1"/>
    </source>
</evidence>
<organism evidence="2 3">
    <name type="scientific">Limnochorda pilosa</name>
    <dbReference type="NCBI Taxonomy" id="1555112"/>
    <lineage>
        <taxon>Bacteria</taxon>
        <taxon>Bacillati</taxon>
        <taxon>Bacillota</taxon>
        <taxon>Limnochordia</taxon>
        <taxon>Limnochordales</taxon>
        <taxon>Limnochordaceae</taxon>
        <taxon>Limnochorda</taxon>
    </lineage>
</organism>
<dbReference type="SUPFAM" id="SSF55729">
    <property type="entry name" value="Acyl-CoA N-acyltransferases (Nat)"/>
    <property type="match status" value="2"/>
</dbReference>
<evidence type="ECO:0000313" key="3">
    <source>
        <dbReference type="Proteomes" id="UP000065807"/>
    </source>
</evidence>
<dbReference type="RefSeq" id="WP_068138466.1">
    <property type="nucleotide sequence ID" value="NZ_AP014924.1"/>
</dbReference>
<dbReference type="AlphaFoldDB" id="A0A0K2SMF1"/>
<sequence>MPYERGELEAITRRARPGDEETILTPCVAPPPEGVEPGAWQAAVRARREWLHHGLASGRLRVMLALVPAQEGPLMEYPGVGRVPVASLAHDGLIPAGIIEYAPLAHAAEPVRGGDHWIIHCMWVIPPFARRGVGSALLTAAVRDLREDPEVAPEAGLAVVAYRGEQWWGFFDYMPEAFFARHGFRPVDRDGSRVLMYRPVAATPMDLFERCDEPPGAGQPLYLIPPRQNLEGTGVPGTIPLPGEEAGAARPQGTHVRFLYHSRCPAAAAVWERLKAEAGSRPGLHLEAVDTRDPGAMRWYGVANGLFVNGRLVLHKVPSPGEVRAAAGIGP</sequence>
<feature type="domain" description="N-acetyltransferase" evidence="1">
    <location>
        <begin position="42"/>
        <end position="210"/>
    </location>
</feature>
<accession>A0A0K2SMF1</accession>
<evidence type="ECO:0000259" key="1">
    <source>
        <dbReference type="PROSITE" id="PS51186"/>
    </source>
</evidence>
<dbReference type="GO" id="GO:0016747">
    <property type="term" value="F:acyltransferase activity, transferring groups other than amino-acyl groups"/>
    <property type="evidence" value="ECO:0007669"/>
    <property type="project" value="InterPro"/>
</dbReference>
<name>A0A0K2SMF1_LIMPI</name>
<dbReference type="InterPro" id="IPR000182">
    <property type="entry name" value="GNAT_dom"/>
</dbReference>
<reference evidence="3" key="2">
    <citation type="journal article" date="2016" name="Int. J. Syst. Evol. Microbiol.">
        <title>Complete genome sequence and cell structure of Limnochorda pilosa, a Gram-negative spore-former within the phylum Firmicutes.</title>
        <authorList>
            <person name="Watanabe M."/>
            <person name="Kojima H."/>
            <person name="Fukui M."/>
        </authorList>
    </citation>
    <scope>NUCLEOTIDE SEQUENCE [LARGE SCALE GENOMIC DNA]</scope>
    <source>
        <strain evidence="3">HC45</strain>
    </source>
</reference>
<reference evidence="3" key="1">
    <citation type="submission" date="2015-07" db="EMBL/GenBank/DDBJ databases">
        <title>Complete genome sequence and phylogenetic analysis of Limnochorda pilosa.</title>
        <authorList>
            <person name="Watanabe M."/>
            <person name="Kojima H."/>
            <person name="Fukui M."/>
        </authorList>
    </citation>
    <scope>NUCLEOTIDE SEQUENCE [LARGE SCALE GENOMIC DNA]</scope>
    <source>
        <strain evidence="3">HC45</strain>
    </source>
</reference>
<protein>
    <recommendedName>
        <fullName evidence="1">N-acetyltransferase domain-containing protein</fullName>
    </recommendedName>
</protein>
<dbReference type="Gene3D" id="3.40.630.30">
    <property type="match status" value="1"/>
</dbReference>
<dbReference type="KEGG" id="lpil:LIP_2467"/>
<keyword evidence="3" id="KW-1185">Reference proteome</keyword>
<gene>
    <name evidence="2" type="ORF">LIP_2467</name>
</gene>